<dbReference type="EMBL" id="JOWA01000066">
    <property type="protein sequence ID" value="KEZ45708.1"/>
    <property type="molecule type" value="Genomic_DNA"/>
</dbReference>
<dbReference type="Pfam" id="PF00775">
    <property type="entry name" value="Dioxygenase_C"/>
    <property type="match status" value="1"/>
</dbReference>
<feature type="domain" description="Intradiol ring-cleavage dioxygenases" evidence="2">
    <location>
        <begin position="131"/>
        <end position="226"/>
    </location>
</feature>
<keyword evidence="4" id="KW-1185">Reference proteome</keyword>
<sequence length="418" mass="45260">MELKAILAGLLATAPLASAHPGHERVHAHAARPLFGRDLNHCNKRFKEPDFHKRYVEKNGEEFLRLRRSLGIEPSDSPPIHKRDYLSVSQIDHKQDKTVTLDMEPASLFADAGACILMPSVDQGPLYVLGEEVRKDITEGQAGLKMTLAIQVVDVDTCEPVPKAYLDIWSSNSTGTYVGVQGYPGMGDPNDAGMLKGTTLRGLQLTDEDGIATFNTLMPGHYEGRATHIHTIVYLDAVLQPNNTITGGRAAHIGQLYFDQSLIADVEGLTPYNQNTMQILPNTRDTLFMMGANGDDPILRYALVGDKLEDGLYAWIRYGVRTSNALRVNPAAYWTENGGVMNPTGPVALLTGGGGGFFGGGGGGGGGGFPGFPGFGGGAFPRMVRRLFGRGDFLVKSISATLEERIPCFMPHLYDELQ</sequence>
<dbReference type="PANTHER" id="PTHR34315">
    <property type="match status" value="1"/>
</dbReference>
<gene>
    <name evidence="3" type="ORF">SAPIO_CDS1486</name>
</gene>
<keyword evidence="1" id="KW-0732">Signal</keyword>
<dbReference type="HOGENOM" id="CLU_027719_0_1_1"/>
<dbReference type="RefSeq" id="XP_016645507.1">
    <property type="nucleotide sequence ID" value="XM_016784750.1"/>
</dbReference>
<protein>
    <recommendedName>
        <fullName evidence="2">Intradiol ring-cleavage dioxygenases domain-containing protein</fullName>
    </recommendedName>
</protein>
<dbReference type="Proteomes" id="UP000028545">
    <property type="component" value="Unassembled WGS sequence"/>
</dbReference>
<dbReference type="GO" id="GO:0016702">
    <property type="term" value="F:oxidoreductase activity, acting on single donors with incorporation of molecular oxygen, incorporation of two atoms of oxygen"/>
    <property type="evidence" value="ECO:0007669"/>
    <property type="project" value="InterPro"/>
</dbReference>
<dbReference type="PANTHER" id="PTHR34315:SF1">
    <property type="entry name" value="INTRADIOL RING-CLEAVAGE DIOXYGENASES DOMAIN-CONTAINING PROTEIN-RELATED"/>
    <property type="match status" value="1"/>
</dbReference>
<dbReference type="OMA" id="FMMGANG"/>
<evidence type="ECO:0000259" key="2">
    <source>
        <dbReference type="Pfam" id="PF00775"/>
    </source>
</evidence>
<evidence type="ECO:0000256" key="1">
    <source>
        <dbReference type="SAM" id="SignalP"/>
    </source>
</evidence>
<dbReference type="GeneID" id="27720558"/>
<proteinExistence type="predicted"/>
<accession>A0A084GEE6</accession>
<comment type="caution">
    <text evidence="3">The sequence shown here is derived from an EMBL/GenBank/DDBJ whole genome shotgun (WGS) entry which is preliminary data.</text>
</comment>
<reference evidence="3 4" key="1">
    <citation type="journal article" date="2014" name="Genome Announc.">
        <title>Draft genome sequence of the pathogenic fungus Scedosporium apiospermum.</title>
        <authorList>
            <person name="Vandeputte P."/>
            <person name="Ghamrawi S."/>
            <person name="Rechenmann M."/>
            <person name="Iltis A."/>
            <person name="Giraud S."/>
            <person name="Fleury M."/>
            <person name="Thornton C."/>
            <person name="Delhaes L."/>
            <person name="Meyer W."/>
            <person name="Papon N."/>
            <person name="Bouchara J.P."/>
        </authorList>
    </citation>
    <scope>NUCLEOTIDE SEQUENCE [LARGE SCALE GENOMIC DNA]</scope>
    <source>
        <strain evidence="3 4">IHEM 14462</strain>
    </source>
</reference>
<dbReference type="InterPro" id="IPR000627">
    <property type="entry name" value="Intradiol_dOase_C"/>
</dbReference>
<dbReference type="VEuPathDB" id="FungiDB:SAPIO_CDS1486"/>
<evidence type="ECO:0000313" key="3">
    <source>
        <dbReference type="EMBL" id="KEZ45708.1"/>
    </source>
</evidence>
<organism evidence="3 4">
    <name type="scientific">Pseudallescheria apiosperma</name>
    <name type="common">Scedosporium apiospermum</name>
    <dbReference type="NCBI Taxonomy" id="563466"/>
    <lineage>
        <taxon>Eukaryota</taxon>
        <taxon>Fungi</taxon>
        <taxon>Dikarya</taxon>
        <taxon>Ascomycota</taxon>
        <taxon>Pezizomycotina</taxon>
        <taxon>Sordariomycetes</taxon>
        <taxon>Hypocreomycetidae</taxon>
        <taxon>Microascales</taxon>
        <taxon>Microascaceae</taxon>
        <taxon>Scedosporium</taxon>
    </lineage>
</organism>
<dbReference type="Gene3D" id="2.60.130.10">
    <property type="entry name" value="Aromatic compound dioxygenase"/>
    <property type="match status" value="1"/>
</dbReference>
<dbReference type="AlphaFoldDB" id="A0A084GEE6"/>
<dbReference type="KEGG" id="sapo:SAPIO_CDS1486"/>
<dbReference type="GO" id="GO:0008199">
    <property type="term" value="F:ferric iron binding"/>
    <property type="evidence" value="ECO:0007669"/>
    <property type="project" value="InterPro"/>
</dbReference>
<dbReference type="CDD" id="cd03457">
    <property type="entry name" value="intradiol_dioxygenase_like"/>
    <property type="match status" value="1"/>
</dbReference>
<dbReference type="SUPFAM" id="SSF49482">
    <property type="entry name" value="Aromatic compound dioxygenase"/>
    <property type="match status" value="1"/>
</dbReference>
<dbReference type="InterPro" id="IPR015889">
    <property type="entry name" value="Intradiol_dOase_core"/>
</dbReference>
<dbReference type="OrthoDB" id="121380at2759"/>
<feature type="chain" id="PRO_5001775559" description="Intradiol ring-cleavage dioxygenases domain-containing protein" evidence="1">
    <location>
        <begin position="20"/>
        <end position="418"/>
    </location>
</feature>
<name>A0A084GEE6_PSEDA</name>
<evidence type="ECO:0000313" key="4">
    <source>
        <dbReference type="Proteomes" id="UP000028545"/>
    </source>
</evidence>
<feature type="signal peptide" evidence="1">
    <location>
        <begin position="1"/>
        <end position="19"/>
    </location>
</feature>